<evidence type="ECO:0000256" key="5">
    <source>
        <dbReference type="ARBA" id="ARBA00022825"/>
    </source>
</evidence>
<evidence type="ECO:0000256" key="2">
    <source>
        <dbReference type="ARBA" id="ARBA00022670"/>
    </source>
</evidence>
<feature type="domain" description="Subtilisin-like protease fibronectin type-III" evidence="11">
    <location>
        <begin position="777"/>
        <end position="877"/>
    </location>
</feature>
<accession>A0A8T2TTY7</accession>
<dbReference type="InterPro" id="IPR041469">
    <property type="entry name" value="Subtilisin-like_FN3"/>
</dbReference>
<dbReference type="FunFam" id="3.40.50.200:FF:000006">
    <property type="entry name" value="Subtilisin-like protease SBT1.5"/>
    <property type="match status" value="1"/>
</dbReference>
<protein>
    <submittedName>
        <fullName evidence="12">Uncharacterized protein</fullName>
    </submittedName>
</protein>
<dbReference type="PANTHER" id="PTHR10795">
    <property type="entry name" value="PROPROTEIN CONVERTASE SUBTILISIN/KEXIN"/>
    <property type="match status" value="1"/>
</dbReference>
<feature type="active site" description="Charge relay system" evidence="6 7">
    <location>
        <position position="239"/>
    </location>
</feature>
<feature type="domain" description="Inhibitor I9" evidence="10">
    <location>
        <begin position="106"/>
        <end position="185"/>
    </location>
</feature>
<organism evidence="12 13">
    <name type="scientific">Ceratopteris richardii</name>
    <name type="common">Triangle waterfern</name>
    <dbReference type="NCBI Taxonomy" id="49495"/>
    <lineage>
        <taxon>Eukaryota</taxon>
        <taxon>Viridiplantae</taxon>
        <taxon>Streptophyta</taxon>
        <taxon>Embryophyta</taxon>
        <taxon>Tracheophyta</taxon>
        <taxon>Polypodiopsida</taxon>
        <taxon>Polypodiidae</taxon>
        <taxon>Polypodiales</taxon>
        <taxon>Pteridineae</taxon>
        <taxon>Pteridaceae</taxon>
        <taxon>Parkerioideae</taxon>
        <taxon>Ceratopteris</taxon>
    </lineage>
</organism>
<evidence type="ECO:0000259" key="11">
    <source>
        <dbReference type="Pfam" id="PF17766"/>
    </source>
</evidence>
<dbReference type="PRINTS" id="PR00723">
    <property type="entry name" value="SUBTILISIN"/>
</dbReference>
<dbReference type="Gene3D" id="3.40.50.200">
    <property type="entry name" value="Peptidase S8/S53 domain"/>
    <property type="match status" value="1"/>
</dbReference>
<feature type="active site" description="Charge relay system" evidence="6 7">
    <location>
        <position position="663"/>
    </location>
</feature>
<dbReference type="FunFam" id="3.50.30.30:FF:000005">
    <property type="entry name" value="subtilisin-like protease SBT1.5"/>
    <property type="match status" value="1"/>
</dbReference>
<dbReference type="Gene3D" id="2.60.40.2310">
    <property type="match status" value="1"/>
</dbReference>
<dbReference type="InterPro" id="IPR015500">
    <property type="entry name" value="Peptidase_S8_subtilisin-rel"/>
</dbReference>
<dbReference type="Proteomes" id="UP000825935">
    <property type="component" value="Chromosome 12"/>
</dbReference>
<proteinExistence type="inferred from homology"/>
<keyword evidence="5 7" id="KW-0720">Serine protease</keyword>
<dbReference type="InterPro" id="IPR003137">
    <property type="entry name" value="PA_domain"/>
</dbReference>
<dbReference type="OrthoDB" id="206201at2759"/>
<evidence type="ECO:0000259" key="9">
    <source>
        <dbReference type="Pfam" id="PF02225"/>
    </source>
</evidence>
<evidence type="ECO:0000313" key="13">
    <source>
        <dbReference type="Proteomes" id="UP000825935"/>
    </source>
</evidence>
<evidence type="ECO:0000256" key="3">
    <source>
        <dbReference type="ARBA" id="ARBA00022729"/>
    </source>
</evidence>
<dbReference type="InterPro" id="IPR000209">
    <property type="entry name" value="Peptidase_S8/S53_dom"/>
</dbReference>
<feature type="domain" description="PA" evidence="9">
    <location>
        <begin position="504"/>
        <end position="578"/>
    </location>
</feature>
<keyword evidence="4 7" id="KW-0378">Hydrolase</keyword>
<dbReference type="Pfam" id="PF00082">
    <property type="entry name" value="Peptidase_S8"/>
    <property type="match status" value="1"/>
</dbReference>
<evidence type="ECO:0000256" key="7">
    <source>
        <dbReference type="PROSITE-ProRule" id="PRU01240"/>
    </source>
</evidence>
<keyword evidence="2 7" id="KW-0645">Protease</keyword>
<dbReference type="Pfam" id="PF05922">
    <property type="entry name" value="Inhibitor_I9"/>
    <property type="match status" value="1"/>
</dbReference>
<dbReference type="Pfam" id="PF02225">
    <property type="entry name" value="PA"/>
    <property type="match status" value="1"/>
</dbReference>
<dbReference type="FunFam" id="3.30.70.80:FF:000002">
    <property type="entry name" value="Subtilisin-like protease SBT5.3"/>
    <property type="match status" value="1"/>
</dbReference>
<comment type="similarity">
    <text evidence="1 7">Belongs to the peptidase S8 family.</text>
</comment>
<dbReference type="InterPro" id="IPR010259">
    <property type="entry name" value="S8pro/Inhibitor_I9"/>
</dbReference>
<dbReference type="AlphaFoldDB" id="A0A8T2TTY7"/>
<dbReference type="InterPro" id="IPR045051">
    <property type="entry name" value="SBT"/>
</dbReference>
<feature type="active site" description="Charge relay system" evidence="6 7">
    <location>
        <position position="314"/>
    </location>
</feature>
<dbReference type="CDD" id="cd04852">
    <property type="entry name" value="Peptidases_S8_3"/>
    <property type="match status" value="1"/>
</dbReference>
<feature type="domain" description="Peptidase S8/S53" evidence="8">
    <location>
        <begin position="230"/>
        <end position="721"/>
    </location>
</feature>
<sequence>MPFSMDSLPTSSELPLRFACIRSSKSFRYCCQLSFFAATIPLLHLADVVKSGRFVTMRGVSSPTVRSLQRFLKSIIFLATLSVCCGFLGFVDNVGASHLTSDHNEVHIVNMGHNGDVHRDMLIDKHHAMLTSVKKSQDDAARSMIYSYRNGFSGFSARLSPSEVATISRMEGVVSVFPSRQRKLHTTRSWEFLGVDDAIISQLGGADNFQHNMRNTSHRGKTLRELASYGSDVVVGVLDSGVWPESESFSDHGMSPVPPSWKGVCETGDAFKLSNCNRKIIGARMYIKGYEARFGPLNVTSTGEYRSVRDKDGHGTHTASTAAGREVPHAAALGGFGAGTASGGAALARLAIYKVCWPLPGESPAGDNTCSDADMLAAFDDAIADGVDILSVSIGSNNPQPDYFEDSIAIGSLHAYRHGILVSCSAGNSGPKEGTVSNVAPWLLTVAASSVDRDFTGPIVLRNGQILEGQTVTPYVLKQRFYPLVHAADVLRSNASVNFSSLEPSQCLANSLDSSKAKGKIILCMRGVNARVEKGREVLRAGGAGMILANLPSNGVEVSVDAHMLPATAVTSDTGENIIAYLKLAKTPKARLLPPRTHLGVKPSPFIAAFSSQGPNSLTPFILKPDISAPGLNILAAWSGANGPTKLEFDKRRVKYNIYSGTSMSCPHVSGVAALLKSIHPTWSPAAIKSAIMTTASVIGSDGRMIKTAAGKVATPFLMGAGEINPTLAADPGLVYDIKLDNYCDFLRSAGYNMTLISITIGVNAPCARKNHMKTSDLNLPSIAIDLSLSRSIQVSRKVKNVGSAHGIYIASIEEPSGIKIDVFPSKLIFNHVGESRRFNIKISHYKEHKYAKNGYSFGSLSWVDGKGHNVRSPIVVKL</sequence>
<keyword evidence="13" id="KW-1185">Reference proteome</keyword>
<keyword evidence="3" id="KW-0732">Signal</keyword>
<dbReference type="PROSITE" id="PS00138">
    <property type="entry name" value="SUBTILASE_SER"/>
    <property type="match status" value="1"/>
</dbReference>
<dbReference type="Pfam" id="PF17766">
    <property type="entry name" value="fn3_6"/>
    <property type="match status" value="1"/>
</dbReference>
<evidence type="ECO:0000313" key="12">
    <source>
        <dbReference type="EMBL" id="KAH7423959.1"/>
    </source>
</evidence>
<dbReference type="EMBL" id="CM035417">
    <property type="protein sequence ID" value="KAH7423959.1"/>
    <property type="molecule type" value="Genomic_DNA"/>
</dbReference>
<dbReference type="InterPro" id="IPR034197">
    <property type="entry name" value="Peptidases_S8_3"/>
</dbReference>
<dbReference type="CDD" id="cd02120">
    <property type="entry name" value="PA_subtilisin_like"/>
    <property type="match status" value="1"/>
</dbReference>
<dbReference type="PROSITE" id="PS51892">
    <property type="entry name" value="SUBTILASE"/>
    <property type="match status" value="1"/>
</dbReference>
<dbReference type="Gene3D" id="3.50.30.30">
    <property type="match status" value="1"/>
</dbReference>
<dbReference type="Gene3D" id="3.30.70.80">
    <property type="entry name" value="Peptidase S8 propeptide/proteinase inhibitor I9"/>
    <property type="match status" value="1"/>
</dbReference>
<dbReference type="GO" id="GO:0006508">
    <property type="term" value="P:proteolysis"/>
    <property type="evidence" value="ECO:0007669"/>
    <property type="project" value="UniProtKB-KW"/>
</dbReference>
<dbReference type="InterPro" id="IPR037045">
    <property type="entry name" value="S8pro/Inhibitor_I9_sf"/>
</dbReference>
<comment type="caution">
    <text evidence="12">The sequence shown here is derived from an EMBL/GenBank/DDBJ whole genome shotgun (WGS) entry which is preliminary data.</text>
</comment>
<evidence type="ECO:0000259" key="8">
    <source>
        <dbReference type="Pfam" id="PF00082"/>
    </source>
</evidence>
<name>A0A8T2TTY7_CERRI</name>
<evidence type="ECO:0000256" key="1">
    <source>
        <dbReference type="ARBA" id="ARBA00011073"/>
    </source>
</evidence>
<dbReference type="OMA" id="IMVTIRK"/>
<evidence type="ECO:0000256" key="6">
    <source>
        <dbReference type="PIRSR" id="PIRSR615500-1"/>
    </source>
</evidence>
<dbReference type="GO" id="GO:0004252">
    <property type="term" value="F:serine-type endopeptidase activity"/>
    <property type="evidence" value="ECO:0007669"/>
    <property type="project" value="UniProtKB-UniRule"/>
</dbReference>
<gene>
    <name evidence="12" type="ORF">KP509_12G083100</name>
</gene>
<dbReference type="SUPFAM" id="SSF52743">
    <property type="entry name" value="Subtilisin-like"/>
    <property type="match status" value="1"/>
</dbReference>
<reference evidence="12" key="1">
    <citation type="submission" date="2021-08" db="EMBL/GenBank/DDBJ databases">
        <title>WGS assembly of Ceratopteris richardii.</title>
        <authorList>
            <person name="Marchant D.B."/>
            <person name="Chen G."/>
            <person name="Jenkins J."/>
            <person name="Shu S."/>
            <person name="Leebens-Mack J."/>
            <person name="Grimwood J."/>
            <person name="Schmutz J."/>
            <person name="Soltis P."/>
            <person name="Soltis D."/>
            <person name="Chen Z.-H."/>
        </authorList>
    </citation>
    <scope>NUCLEOTIDE SEQUENCE</scope>
    <source>
        <strain evidence="12">Whitten #5841</strain>
        <tissue evidence="12">Leaf</tissue>
    </source>
</reference>
<evidence type="ECO:0000256" key="4">
    <source>
        <dbReference type="ARBA" id="ARBA00022801"/>
    </source>
</evidence>
<dbReference type="InterPro" id="IPR036852">
    <property type="entry name" value="Peptidase_S8/S53_dom_sf"/>
</dbReference>
<dbReference type="InterPro" id="IPR023828">
    <property type="entry name" value="Peptidase_S8_Ser-AS"/>
</dbReference>
<evidence type="ECO:0000259" key="10">
    <source>
        <dbReference type="Pfam" id="PF05922"/>
    </source>
</evidence>